<keyword evidence="4" id="KW-1185">Reference proteome</keyword>
<gene>
    <name evidence="3" type="ORF">EUA94_20415</name>
</gene>
<keyword evidence="1" id="KW-0472">Membrane</keyword>
<comment type="caution">
    <text evidence="3">The sequence shown here is derived from an EMBL/GenBank/DDBJ whole genome shotgun (WGS) entry which is preliminary data.</text>
</comment>
<dbReference type="InterPro" id="IPR006976">
    <property type="entry name" value="VanZ-like"/>
</dbReference>
<reference evidence="3 4" key="1">
    <citation type="submission" date="2019-01" db="EMBL/GenBank/DDBJ databases">
        <title>Novel species of Nocardioides.</title>
        <authorList>
            <person name="Liu Q."/>
            <person name="X Y.-H."/>
        </authorList>
    </citation>
    <scope>NUCLEOTIDE SEQUENCE [LARGE SCALE GENOMIC DNA]</scope>
    <source>
        <strain evidence="3 4">HLT2-9</strain>
    </source>
</reference>
<evidence type="ECO:0000313" key="4">
    <source>
        <dbReference type="Proteomes" id="UP000291101"/>
    </source>
</evidence>
<dbReference type="RefSeq" id="WP_129428695.1">
    <property type="nucleotide sequence ID" value="NZ_SDWV01000030.1"/>
</dbReference>
<dbReference type="Proteomes" id="UP000291101">
    <property type="component" value="Unassembled WGS sequence"/>
</dbReference>
<dbReference type="OrthoDB" id="3786002at2"/>
<name>A0A4V1RN30_9ACTN</name>
<dbReference type="EMBL" id="SDWV01000030">
    <property type="protein sequence ID" value="RYC04427.1"/>
    <property type="molecule type" value="Genomic_DNA"/>
</dbReference>
<feature type="transmembrane region" description="Helical" evidence="1">
    <location>
        <begin position="57"/>
        <end position="76"/>
    </location>
</feature>
<proteinExistence type="predicted"/>
<dbReference type="PANTHER" id="PTHR28008">
    <property type="entry name" value="DOMAIN PROTEIN, PUTATIVE (AFU_ORTHOLOGUE AFUA_3G10980)-RELATED"/>
    <property type="match status" value="1"/>
</dbReference>
<feature type="transmembrane region" description="Helical" evidence="1">
    <location>
        <begin position="81"/>
        <end position="99"/>
    </location>
</feature>
<dbReference type="AlphaFoldDB" id="A0A4V1RN30"/>
<evidence type="ECO:0000259" key="2">
    <source>
        <dbReference type="Pfam" id="PF04892"/>
    </source>
</evidence>
<organism evidence="3 4">
    <name type="scientific">Nocardioides zhouii</name>
    <dbReference type="NCBI Taxonomy" id="1168729"/>
    <lineage>
        <taxon>Bacteria</taxon>
        <taxon>Bacillati</taxon>
        <taxon>Actinomycetota</taxon>
        <taxon>Actinomycetes</taxon>
        <taxon>Propionibacteriales</taxon>
        <taxon>Nocardioidaceae</taxon>
        <taxon>Nocardioides</taxon>
    </lineage>
</organism>
<evidence type="ECO:0000256" key="1">
    <source>
        <dbReference type="SAM" id="Phobius"/>
    </source>
</evidence>
<evidence type="ECO:0000313" key="3">
    <source>
        <dbReference type="EMBL" id="RYC04427.1"/>
    </source>
</evidence>
<dbReference type="Pfam" id="PF04892">
    <property type="entry name" value="VanZ"/>
    <property type="match status" value="1"/>
</dbReference>
<sequence length="138" mass="15309">MRDRRWMVAAALSYVIGLAVLVVGPWGWELNRLTVRIYTLFRYDWRLTPDGIGPEHYGIALNVLLFVPLGAVLAALTRRPVLTLLVCLACSAFVEVSQARWLQREGGWTDIVANTVGALVGVALVSLATRARRRPAPR</sequence>
<keyword evidence="1" id="KW-1133">Transmembrane helix</keyword>
<feature type="domain" description="VanZ-like" evidence="2">
    <location>
        <begin position="14"/>
        <end position="127"/>
    </location>
</feature>
<dbReference type="PANTHER" id="PTHR28008:SF1">
    <property type="entry name" value="DOMAIN PROTEIN, PUTATIVE (AFU_ORTHOLOGUE AFUA_3G10980)-RELATED"/>
    <property type="match status" value="1"/>
</dbReference>
<accession>A0A4V1RN30</accession>
<keyword evidence="1" id="KW-0812">Transmembrane</keyword>
<feature type="transmembrane region" description="Helical" evidence="1">
    <location>
        <begin position="111"/>
        <end position="129"/>
    </location>
</feature>
<feature type="transmembrane region" description="Helical" evidence="1">
    <location>
        <begin position="7"/>
        <end position="28"/>
    </location>
</feature>
<protein>
    <submittedName>
        <fullName evidence="3">VanZ family protein</fullName>
    </submittedName>
</protein>